<feature type="transmembrane region" description="Helical" evidence="5">
    <location>
        <begin position="398"/>
        <end position="417"/>
    </location>
</feature>
<dbReference type="SUPFAM" id="SSF103473">
    <property type="entry name" value="MFS general substrate transporter"/>
    <property type="match status" value="1"/>
</dbReference>
<dbReference type="GeneID" id="27315747"/>
<dbReference type="InterPro" id="IPR011701">
    <property type="entry name" value="MFS"/>
</dbReference>
<feature type="transmembrane region" description="Helical" evidence="5">
    <location>
        <begin position="110"/>
        <end position="130"/>
    </location>
</feature>
<evidence type="ECO:0008006" key="8">
    <source>
        <dbReference type="Google" id="ProtNLM"/>
    </source>
</evidence>
<evidence type="ECO:0000256" key="4">
    <source>
        <dbReference type="ARBA" id="ARBA00023136"/>
    </source>
</evidence>
<feature type="transmembrane region" description="Helical" evidence="5">
    <location>
        <begin position="207"/>
        <end position="226"/>
    </location>
</feature>
<feature type="transmembrane region" description="Helical" evidence="5">
    <location>
        <begin position="238"/>
        <end position="258"/>
    </location>
</feature>
<keyword evidence="3 5" id="KW-1133">Transmembrane helix</keyword>
<evidence type="ECO:0000313" key="7">
    <source>
        <dbReference type="Proteomes" id="UP000053259"/>
    </source>
</evidence>
<feature type="transmembrane region" description="Helical" evidence="5">
    <location>
        <begin position="142"/>
        <end position="162"/>
    </location>
</feature>
<dbReference type="InParanoid" id="A0A0D2A331"/>
<feature type="transmembrane region" description="Helical" evidence="5">
    <location>
        <begin position="318"/>
        <end position="337"/>
    </location>
</feature>
<keyword evidence="4 5" id="KW-0472">Membrane</keyword>
<name>A0A0D2A331_9PEZI</name>
<protein>
    <recommendedName>
        <fullName evidence="8">Major facilitator superfamily (MFS) profile domain-containing protein</fullName>
    </recommendedName>
</protein>
<evidence type="ECO:0000256" key="1">
    <source>
        <dbReference type="ARBA" id="ARBA00004141"/>
    </source>
</evidence>
<evidence type="ECO:0000256" key="2">
    <source>
        <dbReference type="ARBA" id="ARBA00022692"/>
    </source>
</evidence>
<dbReference type="PANTHER" id="PTHR23502">
    <property type="entry name" value="MAJOR FACILITATOR SUPERFAMILY"/>
    <property type="match status" value="1"/>
</dbReference>
<comment type="subcellular location">
    <subcellularLocation>
        <location evidence="1">Membrane</location>
        <topology evidence="1">Multi-pass membrane protein</topology>
    </subcellularLocation>
</comment>
<proteinExistence type="predicted"/>
<dbReference type="PANTHER" id="PTHR23502:SF3">
    <property type="entry name" value="MAJOR FACILITATOR SUPERFAMILY (MFS) PROFILE DOMAIN-CONTAINING PROTEIN-RELATED"/>
    <property type="match status" value="1"/>
</dbReference>
<evidence type="ECO:0000256" key="5">
    <source>
        <dbReference type="SAM" id="Phobius"/>
    </source>
</evidence>
<keyword evidence="2 5" id="KW-0812">Transmembrane</keyword>
<dbReference type="Gene3D" id="1.20.1250.20">
    <property type="entry name" value="MFS general substrate transporter like domains"/>
    <property type="match status" value="1"/>
</dbReference>
<dbReference type="RefSeq" id="XP_016210664.1">
    <property type="nucleotide sequence ID" value="XM_016361585.1"/>
</dbReference>
<feature type="transmembrane region" description="Helical" evidence="5">
    <location>
        <begin position="500"/>
        <end position="520"/>
    </location>
</feature>
<sequence>MVSYTGGETKFSISCGEKQLRSSSGQQDNLSVGALETAVLVHKRKGKNVQGRILGEEEIENGLARSFSCKKKWLIVTILCVQQISMNLNASILGNCFVELRQTYGVTETILSLCQSLFLVAYAFGCELWAPWSEESGRRPTLQWSLGFVNLWQLPQIFMAAFGKPDQGDSIGAGILFCRIMGGLCSAGGSVTLGIIADMFDADSQQYAMAALVCASVMGSIVGPVIGGFLESFVGGRWVFLAQFVIGLAAQLLHAIWVPETRSSVLVAKEARRRRDASIEQVWTQAELDKTSHLSIDFWKDAAGIWTRPFKMLAMEPIVTCLSLISGFSDALIFSFLESLPMIMDQWDFVPWQRGLCFISIGIGYLIGWAIWVWDIGRRQGKRQRFGSTATPETRLRWLLYTAPLLPTGMIGFAWTATGPPRHWLVPNFWLALVGIANYAIYGATVDYMVASYGPRLSASATGGNGFCRDLWAGVSVFYVKDLYSKIGPPGKHLPYGSTVLAGLAMVLIVPVYLFCFFGATVRKRSRYAKAIAQGMADPTMTSPDTV</sequence>
<accession>A0A0D2A331</accession>
<dbReference type="OrthoDB" id="5376138at2759"/>
<dbReference type="Pfam" id="PF07690">
    <property type="entry name" value="MFS_1"/>
    <property type="match status" value="1"/>
</dbReference>
<dbReference type="EMBL" id="KN847560">
    <property type="protein sequence ID" value="KIW00795.1"/>
    <property type="molecule type" value="Genomic_DNA"/>
</dbReference>
<reference evidence="6 7" key="1">
    <citation type="submission" date="2015-01" db="EMBL/GenBank/DDBJ databases">
        <title>The Genome Sequence of Ochroconis gallopava CBS43764.</title>
        <authorList>
            <consortium name="The Broad Institute Genomics Platform"/>
            <person name="Cuomo C."/>
            <person name="de Hoog S."/>
            <person name="Gorbushina A."/>
            <person name="Stielow B."/>
            <person name="Teixiera M."/>
            <person name="Abouelleil A."/>
            <person name="Chapman S.B."/>
            <person name="Priest M."/>
            <person name="Young S.K."/>
            <person name="Wortman J."/>
            <person name="Nusbaum C."/>
            <person name="Birren B."/>
        </authorList>
    </citation>
    <scope>NUCLEOTIDE SEQUENCE [LARGE SCALE GENOMIC DNA]</scope>
    <source>
        <strain evidence="6 7">CBS 43764</strain>
    </source>
</reference>
<feature type="transmembrane region" description="Helical" evidence="5">
    <location>
        <begin position="429"/>
        <end position="450"/>
    </location>
</feature>
<organism evidence="6 7">
    <name type="scientific">Verruconis gallopava</name>
    <dbReference type="NCBI Taxonomy" id="253628"/>
    <lineage>
        <taxon>Eukaryota</taxon>
        <taxon>Fungi</taxon>
        <taxon>Dikarya</taxon>
        <taxon>Ascomycota</taxon>
        <taxon>Pezizomycotina</taxon>
        <taxon>Dothideomycetes</taxon>
        <taxon>Pleosporomycetidae</taxon>
        <taxon>Venturiales</taxon>
        <taxon>Sympoventuriaceae</taxon>
        <taxon>Verruconis</taxon>
    </lineage>
</organism>
<dbReference type="GO" id="GO:0022857">
    <property type="term" value="F:transmembrane transporter activity"/>
    <property type="evidence" value="ECO:0007669"/>
    <property type="project" value="InterPro"/>
</dbReference>
<keyword evidence="7" id="KW-1185">Reference proteome</keyword>
<dbReference type="STRING" id="253628.A0A0D2A331"/>
<evidence type="ECO:0000256" key="3">
    <source>
        <dbReference type="ARBA" id="ARBA00022989"/>
    </source>
</evidence>
<dbReference type="GO" id="GO:0005886">
    <property type="term" value="C:plasma membrane"/>
    <property type="evidence" value="ECO:0007669"/>
    <property type="project" value="TreeGrafter"/>
</dbReference>
<dbReference type="HOGENOM" id="CLU_008455_0_3_1"/>
<gene>
    <name evidence="6" type="ORF">PV09_07774</name>
</gene>
<feature type="transmembrane region" description="Helical" evidence="5">
    <location>
        <begin position="357"/>
        <end position="377"/>
    </location>
</feature>
<feature type="transmembrane region" description="Helical" evidence="5">
    <location>
        <begin position="174"/>
        <end position="195"/>
    </location>
</feature>
<dbReference type="Proteomes" id="UP000053259">
    <property type="component" value="Unassembled WGS sequence"/>
</dbReference>
<dbReference type="AlphaFoldDB" id="A0A0D2A331"/>
<evidence type="ECO:0000313" key="6">
    <source>
        <dbReference type="EMBL" id="KIW00795.1"/>
    </source>
</evidence>
<dbReference type="VEuPathDB" id="FungiDB:PV09_07774"/>
<dbReference type="InterPro" id="IPR036259">
    <property type="entry name" value="MFS_trans_sf"/>
</dbReference>